<dbReference type="Pfam" id="PF00501">
    <property type="entry name" value="AMP-binding"/>
    <property type="match status" value="1"/>
</dbReference>
<evidence type="ECO:0000313" key="4">
    <source>
        <dbReference type="Proteomes" id="UP000274131"/>
    </source>
</evidence>
<dbReference type="WBParaSite" id="EVEC_0000679801-mRNA-1">
    <property type="protein sequence ID" value="EVEC_0000679801-mRNA-1"/>
    <property type="gene ID" value="EVEC_0000679801"/>
</dbReference>
<dbReference type="EMBL" id="UXUI01008476">
    <property type="protein sequence ID" value="VDD91595.1"/>
    <property type="molecule type" value="Genomic_DNA"/>
</dbReference>
<dbReference type="PANTHER" id="PTHR24095">
    <property type="entry name" value="ACETYL-COENZYME A SYNTHETASE"/>
    <property type="match status" value="1"/>
</dbReference>
<accession>A0A0N4V8T2</accession>
<organism evidence="5">
    <name type="scientific">Enterobius vermicularis</name>
    <name type="common">Human pinworm</name>
    <dbReference type="NCBI Taxonomy" id="51028"/>
    <lineage>
        <taxon>Eukaryota</taxon>
        <taxon>Metazoa</taxon>
        <taxon>Ecdysozoa</taxon>
        <taxon>Nematoda</taxon>
        <taxon>Chromadorea</taxon>
        <taxon>Rhabditida</taxon>
        <taxon>Spirurina</taxon>
        <taxon>Oxyuridomorpha</taxon>
        <taxon>Oxyuroidea</taxon>
        <taxon>Oxyuridae</taxon>
        <taxon>Enterobius</taxon>
    </lineage>
</organism>
<dbReference type="AlphaFoldDB" id="A0A0N4V8T2"/>
<keyword evidence="4" id="KW-1185">Reference proteome</keyword>
<dbReference type="GO" id="GO:0003987">
    <property type="term" value="F:acetate-CoA ligase activity"/>
    <property type="evidence" value="ECO:0007669"/>
    <property type="project" value="UniProtKB-EC"/>
</dbReference>
<dbReference type="Proteomes" id="UP000274131">
    <property type="component" value="Unassembled WGS sequence"/>
</dbReference>
<dbReference type="STRING" id="51028.A0A0N4V8T2"/>
<name>A0A0N4V8T2_ENTVE</name>
<dbReference type="GO" id="GO:0006085">
    <property type="term" value="P:acetyl-CoA biosynthetic process"/>
    <property type="evidence" value="ECO:0007669"/>
    <property type="project" value="TreeGrafter"/>
</dbReference>
<gene>
    <name evidence="3" type="ORF">EVEC_LOCUS6346</name>
</gene>
<dbReference type="OrthoDB" id="5830402at2759"/>
<protein>
    <recommendedName>
        <fullName evidence="1">acetate--CoA ligase</fullName>
        <ecNumber evidence="1">6.2.1.1</ecNumber>
    </recommendedName>
</protein>
<evidence type="ECO:0000259" key="2">
    <source>
        <dbReference type="Pfam" id="PF00501"/>
    </source>
</evidence>
<proteinExistence type="predicted"/>
<reference evidence="3 4" key="2">
    <citation type="submission" date="2018-10" db="EMBL/GenBank/DDBJ databases">
        <authorList>
            <consortium name="Pathogen Informatics"/>
        </authorList>
    </citation>
    <scope>NUCLEOTIDE SEQUENCE [LARGE SCALE GENOMIC DNA]</scope>
</reference>
<evidence type="ECO:0000313" key="5">
    <source>
        <dbReference type="WBParaSite" id="EVEC_0000679801-mRNA-1"/>
    </source>
</evidence>
<dbReference type="EC" id="6.2.1.1" evidence="1"/>
<evidence type="ECO:0000256" key="1">
    <source>
        <dbReference type="ARBA" id="ARBA00013275"/>
    </source>
</evidence>
<feature type="domain" description="AMP-dependent synthetase/ligase" evidence="2">
    <location>
        <begin position="40"/>
        <end position="163"/>
    </location>
</feature>
<sequence>MEDEQVSNLCLECVDKWNNESNKNDYRLFWEGNYYDSDVYDYGEVTSDSLTVLVQKCANVFTKLGLQDSTILLYLPNVLQLPVASMAALRIGAKFLPFAASDESIEHLKNILTDAKIDAVITVDGFWRGTHLIKTKFTLDKAIEESKANVRRVLVVRHVSPNKGVPPPRREYVASRPYYGYTVSHNVQTNALKSKPFVTKLDTRHFVNMKEERDSWWSEHFPNANISHSPSPTDTPATMIRVSWRDGKLSLSSLPNPVIKQNIQKVAELTHPNEICFVASYSDAALETIAILGVLSSGAKIVLFEGDGCYPDYSRLLQVVEIYEVKKLLICEEDLKPLIQHPEYSQLWNTSSLEEIVILGSGHEKEPLQKLYDKQCIKHLPLLQSKDTNL</sequence>
<reference evidence="5" key="1">
    <citation type="submission" date="2017-02" db="UniProtKB">
        <authorList>
            <consortium name="WormBaseParasite"/>
        </authorList>
    </citation>
    <scope>IDENTIFICATION</scope>
</reference>
<evidence type="ECO:0000313" key="3">
    <source>
        <dbReference type="EMBL" id="VDD91595.1"/>
    </source>
</evidence>
<dbReference type="SUPFAM" id="SSF56801">
    <property type="entry name" value="Acetyl-CoA synthetase-like"/>
    <property type="match status" value="1"/>
</dbReference>
<dbReference type="InterPro" id="IPR042099">
    <property type="entry name" value="ANL_N_sf"/>
</dbReference>
<dbReference type="Gene3D" id="3.40.50.12780">
    <property type="entry name" value="N-terminal domain of ligase-like"/>
    <property type="match status" value="2"/>
</dbReference>
<dbReference type="InterPro" id="IPR000873">
    <property type="entry name" value="AMP-dep_synth/lig_dom"/>
</dbReference>
<dbReference type="PANTHER" id="PTHR24095:SF244">
    <property type="entry name" value="ACETYL-COENZYME A SYNTHETASE"/>
    <property type="match status" value="1"/>
</dbReference>